<dbReference type="OMA" id="GPYWPAE"/>
<accession>L8GVD7</accession>
<evidence type="ECO:0000313" key="5">
    <source>
        <dbReference type="EMBL" id="ELR17164.1"/>
    </source>
</evidence>
<dbReference type="Pfam" id="PF08241">
    <property type="entry name" value="Methyltransf_11"/>
    <property type="match status" value="1"/>
</dbReference>
<evidence type="ECO:0000259" key="4">
    <source>
        <dbReference type="Pfam" id="PF08241"/>
    </source>
</evidence>
<comment type="similarity">
    <text evidence="1">Belongs to the methyltransferase superfamily.</text>
</comment>
<reference evidence="5 6" key="1">
    <citation type="journal article" date="2013" name="Genome Biol.">
        <title>Genome of Acanthamoeba castellanii highlights extensive lateral gene transfer and early evolution of tyrosine kinase signaling.</title>
        <authorList>
            <person name="Clarke M."/>
            <person name="Lohan A.J."/>
            <person name="Liu B."/>
            <person name="Lagkouvardos I."/>
            <person name="Roy S."/>
            <person name="Zafar N."/>
            <person name="Bertelli C."/>
            <person name="Schilde C."/>
            <person name="Kianianmomeni A."/>
            <person name="Burglin T.R."/>
            <person name="Frech C."/>
            <person name="Turcotte B."/>
            <person name="Kopec K.O."/>
            <person name="Synnott J.M."/>
            <person name="Choo C."/>
            <person name="Paponov I."/>
            <person name="Finkler A."/>
            <person name="Soon Heng Tan C."/>
            <person name="Hutchins A.P."/>
            <person name="Weinmeier T."/>
            <person name="Rattei T."/>
            <person name="Chu J.S."/>
            <person name="Gimenez G."/>
            <person name="Irimia M."/>
            <person name="Rigden D.J."/>
            <person name="Fitzpatrick D.A."/>
            <person name="Lorenzo-Morales J."/>
            <person name="Bateman A."/>
            <person name="Chiu C.H."/>
            <person name="Tang P."/>
            <person name="Hegemann P."/>
            <person name="Fromm H."/>
            <person name="Raoult D."/>
            <person name="Greub G."/>
            <person name="Miranda-Saavedra D."/>
            <person name="Chen N."/>
            <person name="Nash P."/>
            <person name="Ginger M.L."/>
            <person name="Horn M."/>
            <person name="Schaap P."/>
            <person name="Caler L."/>
            <person name="Loftus B."/>
        </authorList>
    </citation>
    <scope>NUCLEOTIDE SEQUENCE [LARGE SCALE GENOMIC DNA]</scope>
    <source>
        <strain evidence="5 6">Neff</strain>
    </source>
</reference>
<keyword evidence="6" id="KW-1185">Reference proteome</keyword>
<sequence>MKAGASRGGGFGHLFTTQAASYAHFRPDYPASLYQRIWSFAGEGRGTGLAVDVGCGTGQATKVLATHFDRVVAFDPSPKQVEAATKIGTSRPAALADQPTNHRLNRDVHNVEYRVGLAEALEGIEDESVDLLTTAQAAHWFQLEPFYRELDRVLKPKGCVAIWGYGLCRLPTPEADKLLSRYHTETLGPYWEKKRALVDALYEHIQLPFARTHREVIENKKEVPFKHFVGYLGTWSSLKTFREKHPEGSDPVQDLCPQLFEALQLRSEEDVIHVTFPTVLILGQK</sequence>
<dbReference type="GO" id="GO:0008757">
    <property type="term" value="F:S-adenosylmethionine-dependent methyltransferase activity"/>
    <property type="evidence" value="ECO:0007669"/>
    <property type="project" value="InterPro"/>
</dbReference>
<keyword evidence="2 5" id="KW-0489">Methyltransferase</keyword>
<proteinExistence type="inferred from homology"/>
<protein>
    <submittedName>
        <fullName evidence="5">Methyltransferase domain containing protein</fullName>
    </submittedName>
</protein>
<dbReference type="EMBL" id="KB007974">
    <property type="protein sequence ID" value="ELR17164.1"/>
    <property type="molecule type" value="Genomic_DNA"/>
</dbReference>
<dbReference type="GeneID" id="14918442"/>
<organism evidence="5 6">
    <name type="scientific">Acanthamoeba castellanii (strain ATCC 30010 / Neff)</name>
    <dbReference type="NCBI Taxonomy" id="1257118"/>
    <lineage>
        <taxon>Eukaryota</taxon>
        <taxon>Amoebozoa</taxon>
        <taxon>Discosea</taxon>
        <taxon>Longamoebia</taxon>
        <taxon>Centramoebida</taxon>
        <taxon>Acanthamoebidae</taxon>
        <taxon>Acanthamoeba</taxon>
    </lineage>
</organism>
<dbReference type="Gene3D" id="3.40.50.150">
    <property type="entry name" value="Vaccinia Virus protein VP39"/>
    <property type="match status" value="1"/>
</dbReference>
<dbReference type="GO" id="GO:0032259">
    <property type="term" value="P:methylation"/>
    <property type="evidence" value="ECO:0007669"/>
    <property type="project" value="UniProtKB-KW"/>
</dbReference>
<dbReference type="RefSeq" id="XP_004339177.1">
    <property type="nucleotide sequence ID" value="XM_004339129.1"/>
</dbReference>
<dbReference type="InterPro" id="IPR029063">
    <property type="entry name" value="SAM-dependent_MTases_sf"/>
</dbReference>
<dbReference type="STRING" id="1257118.L8GVD7"/>
<evidence type="ECO:0000256" key="2">
    <source>
        <dbReference type="ARBA" id="ARBA00022603"/>
    </source>
</evidence>
<dbReference type="AlphaFoldDB" id="L8GVD7"/>
<dbReference type="OrthoDB" id="14850at2759"/>
<keyword evidence="3 5" id="KW-0808">Transferase</keyword>
<dbReference type="PANTHER" id="PTHR44942">
    <property type="entry name" value="METHYLTRANSF_11 DOMAIN-CONTAINING PROTEIN"/>
    <property type="match status" value="1"/>
</dbReference>
<dbReference type="Proteomes" id="UP000011083">
    <property type="component" value="Unassembled WGS sequence"/>
</dbReference>
<feature type="domain" description="Methyltransferase type 11" evidence="4">
    <location>
        <begin position="51"/>
        <end position="161"/>
    </location>
</feature>
<dbReference type="CDD" id="cd02440">
    <property type="entry name" value="AdoMet_MTases"/>
    <property type="match status" value="1"/>
</dbReference>
<dbReference type="SUPFAM" id="SSF53335">
    <property type="entry name" value="S-adenosyl-L-methionine-dependent methyltransferases"/>
    <property type="match status" value="1"/>
</dbReference>
<dbReference type="VEuPathDB" id="AmoebaDB:ACA1_058200"/>
<gene>
    <name evidence="5" type="ORF">ACA1_058200</name>
</gene>
<dbReference type="KEGG" id="acan:ACA1_058200"/>
<dbReference type="InterPro" id="IPR051052">
    <property type="entry name" value="Diverse_substrate_MTase"/>
</dbReference>
<name>L8GVD7_ACACF</name>
<evidence type="ECO:0000313" key="6">
    <source>
        <dbReference type="Proteomes" id="UP000011083"/>
    </source>
</evidence>
<evidence type="ECO:0000256" key="1">
    <source>
        <dbReference type="ARBA" id="ARBA00008361"/>
    </source>
</evidence>
<dbReference type="InterPro" id="IPR013216">
    <property type="entry name" value="Methyltransf_11"/>
</dbReference>
<evidence type="ECO:0000256" key="3">
    <source>
        <dbReference type="ARBA" id="ARBA00022679"/>
    </source>
</evidence>
<dbReference type="PANTHER" id="PTHR44942:SF4">
    <property type="entry name" value="METHYLTRANSFERASE TYPE 11 DOMAIN-CONTAINING PROTEIN"/>
    <property type="match status" value="1"/>
</dbReference>